<sequence>EAIWPQFYTQGTVKELLTQSPLALLYREVERVKWSDESSFSTFLAKRYRSDCSTPTARESGGSVVLWGAFYRHGVGPLSAFEGKVTAQPHKVVLSDQYFYPDGSGLSHDDDAPIQRVRGVTG</sequence>
<dbReference type="InterPro" id="IPR036397">
    <property type="entry name" value="RNaseH_sf"/>
</dbReference>
<evidence type="ECO:0000313" key="2">
    <source>
        <dbReference type="Proteomes" id="UP000265040"/>
    </source>
</evidence>
<dbReference type="Gene3D" id="3.30.420.10">
    <property type="entry name" value="Ribonuclease H-like superfamily/Ribonuclease H"/>
    <property type="match status" value="1"/>
</dbReference>
<dbReference type="AlphaFoldDB" id="A0A7N6ACF9"/>
<protein>
    <submittedName>
        <fullName evidence="1">Uncharacterized protein</fullName>
    </submittedName>
</protein>
<dbReference type="GO" id="GO:0003676">
    <property type="term" value="F:nucleic acid binding"/>
    <property type="evidence" value="ECO:0007669"/>
    <property type="project" value="InterPro"/>
</dbReference>
<accession>A0A7N6ACF9</accession>
<reference evidence="1" key="1">
    <citation type="submission" date="2021-04" db="EMBL/GenBank/DDBJ databases">
        <authorList>
            <consortium name="Wellcome Sanger Institute Data Sharing"/>
        </authorList>
    </citation>
    <scope>NUCLEOTIDE SEQUENCE [LARGE SCALE GENOMIC DNA]</scope>
</reference>
<evidence type="ECO:0000313" key="1">
    <source>
        <dbReference type="Ensembl" id="ENSATEP00000045908.1"/>
    </source>
</evidence>
<dbReference type="GeneTree" id="ENSGT01120000277434"/>
<dbReference type="Ensembl" id="ENSATET00000037642.1">
    <property type="protein sequence ID" value="ENSATEP00000045908.1"/>
    <property type="gene ID" value="ENSATEG00000025672.1"/>
</dbReference>
<reference evidence="1" key="3">
    <citation type="submission" date="2025-09" db="UniProtKB">
        <authorList>
            <consortium name="Ensembl"/>
        </authorList>
    </citation>
    <scope>IDENTIFICATION</scope>
</reference>
<dbReference type="OrthoDB" id="8627217at2759"/>
<name>A0A7N6ACF9_ANATE</name>
<reference evidence="1" key="2">
    <citation type="submission" date="2025-08" db="UniProtKB">
        <authorList>
            <consortium name="Ensembl"/>
        </authorList>
    </citation>
    <scope>IDENTIFICATION</scope>
</reference>
<dbReference type="InParanoid" id="A0A7N6ACF9"/>
<dbReference type="Proteomes" id="UP000265040">
    <property type="component" value="Chromosome 4"/>
</dbReference>
<organism evidence="1 2">
    <name type="scientific">Anabas testudineus</name>
    <name type="common">Climbing perch</name>
    <name type="synonym">Anthias testudineus</name>
    <dbReference type="NCBI Taxonomy" id="64144"/>
    <lineage>
        <taxon>Eukaryota</taxon>
        <taxon>Metazoa</taxon>
        <taxon>Chordata</taxon>
        <taxon>Craniata</taxon>
        <taxon>Vertebrata</taxon>
        <taxon>Euteleostomi</taxon>
        <taxon>Actinopterygii</taxon>
        <taxon>Neopterygii</taxon>
        <taxon>Teleostei</taxon>
        <taxon>Neoteleostei</taxon>
        <taxon>Acanthomorphata</taxon>
        <taxon>Anabantaria</taxon>
        <taxon>Anabantiformes</taxon>
        <taxon>Anabantoidei</taxon>
        <taxon>Anabantidae</taxon>
        <taxon>Anabas</taxon>
    </lineage>
</organism>
<proteinExistence type="predicted"/>
<keyword evidence="2" id="KW-1185">Reference proteome</keyword>